<evidence type="ECO:0000256" key="2">
    <source>
        <dbReference type="ARBA" id="ARBA00022741"/>
    </source>
</evidence>
<dbReference type="GO" id="GO:0000166">
    <property type="term" value="F:nucleotide binding"/>
    <property type="evidence" value="ECO:0007669"/>
    <property type="project" value="UniProtKB-KW"/>
</dbReference>
<accession>A0AAE1TX14</accession>
<evidence type="ECO:0000259" key="3">
    <source>
        <dbReference type="Pfam" id="PF07959"/>
    </source>
</evidence>
<evidence type="ECO:0000313" key="4">
    <source>
        <dbReference type="EMBL" id="KAK4300977.1"/>
    </source>
</evidence>
<proteinExistence type="predicted"/>
<name>A0AAE1TX14_9EUCA</name>
<sequence length="600" mass="67404">MESSHEKKKSYRIKNSIQDIFHLYNDLLRERGVDSTKGKHTAAAKKSNKNQYWDIIVLTTFDETQKLCFEHQIDKKRKCGELPEVAVYVIADPPGHKLGVGGSTLYVLSELRKELTNSLYEKKILIIHSGGSSQRLPSYSAVGKIFSPIPAEGLMVGSKVPQMFDLKLALYLPFCRLLKPGVFVSCADDIETYHLDVTDLDRQLLQESDVVALAHPSSLVIGEGHGVYVVKDVKDSTPSCVHECTEVLQKPSQSDMREAGAVWIESNENSDVERVWSDSVFWLGWDICSDLLHWFDSHHPMSSELDAYAHFLPCLGSNKAKAKPSEFSDFRSDMLPIFQGRKFKVILLPDSEFYHLGTMEEYLAHFNVMKNFSHELGIQKNTSNIDNPYLLKDEQGNFQPDVTNAGMFIQTHFSHQNLKVTVPDELTQFVIEKCVIDLPINLTGSVIISGCSIQKCSSVSLLSSTVTIFANLLYHTLPIIHQGKSIYVTVAFDLDAKMKAASDTLSGLNNYGRKLSEVVQILDLKLVTEHGEKLTLWNTRMFTGADSAEESFWLTHHDINKVVCETEGTPLQTDVGNCRKTGLFSMKDVVEQKDLKKLVC</sequence>
<dbReference type="InterPro" id="IPR012887">
    <property type="entry name" value="GDP_fucose_pyrophosphorylase"/>
</dbReference>
<organism evidence="4 5">
    <name type="scientific">Petrolisthes manimaculis</name>
    <dbReference type="NCBI Taxonomy" id="1843537"/>
    <lineage>
        <taxon>Eukaryota</taxon>
        <taxon>Metazoa</taxon>
        <taxon>Ecdysozoa</taxon>
        <taxon>Arthropoda</taxon>
        <taxon>Crustacea</taxon>
        <taxon>Multicrustacea</taxon>
        <taxon>Malacostraca</taxon>
        <taxon>Eumalacostraca</taxon>
        <taxon>Eucarida</taxon>
        <taxon>Decapoda</taxon>
        <taxon>Pleocyemata</taxon>
        <taxon>Anomura</taxon>
        <taxon>Galatheoidea</taxon>
        <taxon>Porcellanidae</taxon>
        <taxon>Petrolisthes</taxon>
    </lineage>
</organism>
<dbReference type="Proteomes" id="UP001292094">
    <property type="component" value="Unassembled WGS sequence"/>
</dbReference>
<dbReference type="Pfam" id="PF07959">
    <property type="entry name" value="Fucose_pyrophosphorylase"/>
    <property type="match status" value="1"/>
</dbReference>
<evidence type="ECO:0000313" key="5">
    <source>
        <dbReference type="Proteomes" id="UP001292094"/>
    </source>
</evidence>
<dbReference type="GO" id="GO:0016772">
    <property type="term" value="F:transferase activity, transferring phosphorus-containing groups"/>
    <property type="evidence" value="ECO:0007669"/>
    <property type="project" value="InterPro"/>
</dbReference>
<keyword evidence="1" id="KW-0808">Transferase</keyword>
<feature type="domain" description="GDP-fucose pyrophosphorylase" evidence="3">
    <location>
        <begin position="118"/>
        <end position="543"/>
    </location>
</feature>
<evidence type="ECO:0000256" key="1">
    <source>
        <dbReference type="ARBA" id="ARBA00022679"/>
    </source>
</evidence>
<dbReference type="PANTHER" id="PTHR15045">
    <property type="entry name" value="FUCOSE-1-PHOSPHATE GUANYLYLTRANSFERASE"/>
    <property type="match status" value="1"/>
</dbReference>
<dbReference type="GO" id="GO:0042350">
    <property type="term" value="P:GDP-L-fucose biosynthetic process"/>
    <property type="evidence" value="ECO:0007669"/>
    <property type="project" value="UniProtKB-ARBA"/>
</dbReference>
<comment type="caution">
    <text evidence="4">The sequence shown here is derived from an EMBL/GenBank/DDBJ whole genome shotgun (WGS) entry which is preliminary data.</text>
</comment>
<protein>
    <recommendedName>
        <fullName evidence="3">GDP-fucose pyrophosphorylase domain-containing protein</fullName>
    </recommendedName>
</protein>
<keyword evidence="5" id="KW-1185">Reference proteome</keyword>
<keyword evidence="2" id="KW-0547">Nucleotide-binding</keyword>
<dbReference type="EMBL" id="JAWZYT010002952">
    <property type="protein sequence ID" value="KAK4300977.1"/>
    <property type="molecule type" value="Genomic_DNA"/>
</dbReference>
<gene>
    <name evidence="4" type="ORF">Pmani_026849</name>
</gene>
<dbReference type="PANTHER" id="PTHR15045:SF1">
    <property type="entry name" value="FUCOSE-1-PHOSPHATE GUANYLYLTRANSFERASE"/>
    <property type="match status" value="1"/>
</dbReference>
<reference evidence="4" key="1">
    <citation type="submission" date="2023-11" db="EMBL/GenBank/DDBJ databases">
        <title>Genome assemblies of two species of porcelain crab, Petrolisthes cinctipes and Petrolisthes manimaculis (Anomura: Porcellanidae).</title>
        <authorList>
            <person name="Angst P."/>
        </authorList>
    </citation>
    <scope>NUCLEOTIDE SEQUENCE</scope>
    <source>
        <strain evidence="4">PB745_02</strain>
        <tissue evidence="4">Gill</tissue>
    </source>
</reference>
<dbReference type="AlphaFoldDB" id="A0AAE1TX14"/>